<name>A0A9X3CIW3_9VIBR</name>
<reference evidence="1" key="1">
    <citation type="submission" date="2022-02" db="EMBL/GenBank/DDBJ databases">
        <title>Vibrio sp. nov., a new bacterium isolated from Bohai sea, China.</title>
        <authorList>
            <person name="Yuan Y."/>
        </authorList>
    </citation>
    <scope>NUCLEOTIDE SEQUENCE</scope>
    <source>
        <strain evidence="1">DBSS07</strain>
    </source>
</reference>
<organism evidence="1 2">
    <name type="scientific">Vibrio paucivorans</name>
    <dbReference type="NCBI Taxonomy" id="2829489"/>
    <lineage>
        <taxon>Bacteria</taxon>
        <taxon>Pseudomonadati</taxon>
        <taxon>Pseudomonadota</taxon>
        <taxon>Gammaproteobacteria</taxon>
        <taxon>Vibrionales</taxon>
        <taxon>Vibrionaceae</taxon>
        <taxon>Vibrio</taxon>
    </lineage>
</organism>
<keyword evidence="2" id="KW-1185">Reference proteome</keyword>
<evidence type="ECO:0000313" key="1">
    <source>
        <dbReference type="EMBL" id="MCW8335630.1"/>
    </source>
</evidence>
<comment type="caution">
    <text evidence="1">The sequence shown here is derived from an EMBL/GenBank/DDBJ whole genome shotgun (WGS) entry which is preliminary data.</text>
</comment>
<protein>
    <submittedName>
        <fullName evidence="1">Uncharacterized protein</fullName>
    </submittedName>
</protein>
<accession>A0A9X3CIW3</accession>
<gene>
    <name evidence="1" type="ORF">MD483_17605</name>
</gene>
<dbReference type="AlphaFoldDB" id="A0A9X3CIW3"/>
<evidence type="ECO:0000313" key="2">
    <source>
        <dbReference type="Proteomes" id="UP001155586"/>
    </source>
</evidence>
<dbReference type="Proteomes" id="UP001155586">
    <property type="component" value="Unassembled WGS sequence"/>
</dbReference>
<dbReference type="EMBL" id="JAKRRX010000129">
    <property type="protein sequence ID" value="MCW8335630.1"/>
    <property type="molecule type" value="Genomic_DNA"/>
</dbReference>
<proteinExistence type="predicted"/>
<sequence>MTNYYYAPIHVDFFNAKSDYSEKLLKGIDSSQKLTTLLYIISQCYYRNRSNNDYIDTIKIEKQFNKSSCFLKKLKQSNQTITNMIKSLECNTFIKRVCVYQNDIEITFDLTIMNLINKSERFNICLNDMITFKRIEHSMIYILTRFGQKKSYLYHNYIVSLLKIKHLDADRQRAKTKRIFNILKNKQHIESFNYLTNQYKYLFVR</sequence>
<dbReference type="RefSeq" id="WP_265688753.1">
    <property type="nucleotide sequence ID" value="NZ_JAKRRX010000129.1"/>
</dbReference>